<keyword evidence="2" id="KW-1185">Reference proteome</keyword>
<evidence type="ECO:0000313" key="2">
    <source>
        <dbReference type="Proteomes" id="UP001054945"/>
    </source>
</evidence>
<dbReference type="EMBL" id="BPLR01010652">
    <property type="protein sequence ID" value="GIY40730.1"/>
    <property type="molecule type" value="Genomic_DNA"/>
</dbReference>
<sequence length="150" mass="17195">MSHFLRIYFPSNKRIVFDGDGENLPFVVHPHLQVLPQKIKELGGWVISVPKELTYQKLLMLGAIQNGLILWYYHRDRKDVLGEGTCRCLATDVSLSPDLFPFEEKNNHRQGWRESTICCPPPPTGPSSEDKGAWRVGHIRDLKNSLIRNC</sequence>
<protein>
    <submittedName>
        <fullName evidence="1">Uncharacterized protein</fullName>
    </submittedName>
</protein>
<evidence type="ECO:0000313" key="1">
    <source>
        <dbReference type="EMBL" id="GIY40730.1"/>
    </source>
</evidence>
<accession>A0AAV4T7I8</accession>
<name>A0AAV4T7I8_CAEEX</name>
<proteinExistence type="predicted"/>
<dbReference type="Proteomes" id="UP001054945">
    <property type="component" value="Unassembled WGS sequence"/>
</dbReference>
<gene>
    <name evidence="1" type="ORF">CEXT_340981</name>
</gene>
<dbReference type="AlphaFoldDB" id="A0AAV4T7I8"/>
<reference evidence="1 2" key="1">
    <citation type="submission" date="2021-06" db="EMBL/GenBank/DDBJ databases">
        <title>Caerostris extrusa draft genome.</title>
        <authorList>
            <person name="Kono N."/>
            <person name="Arakawa K."/>
        </authorList>
    </citation>
    <scope>NUCLEOTIDE SEQUENCE [LARGE SCALE GENOMIC DNA]</scope>
</reference>
<comment type="caution">
    <text evidence="1">The sequence shown here is derived from an EMBL/GenBank/DDBJ whole genome shotgun (WGS) entry which is preliminary data.</text>
</comment>
<organism evidence="1 2">
    <name type="scientific">Caerostris extrusa</name>
    <name type="common">Bark spider</name>
    <name type="synonym">Caerostris bankana</name>
    <dbReference type="NCBI Taxonomy" id="172846"/>
    <lineage>
        <taxon>Eukaryota</taxon>
        <taxon>Metazoa</taxon>
        <taxon>Ecdysozoa</taxon>
        <taxon>Arthropoda</taxon>
        <taxon>Chelicerata</taxon>
        <taxon>Arachnida</taxon>
        <taxon>Araneae</taxon>
        <taxon>Araneomorphae</taxon>
        <taxon>Entelegynae</taxon>
        <taxon>Araneoidea</taxon>
        <taxon>Araneidae</taxon>
        <taxon>Caerostris</taxon>
    </lineage>
</organism>